<feature type="domain" description="Reverse transcriptase zinc-binding" evidence="1">
    <location>
        <begin position="63"/>
        <end position="146"/>
    </location>
</feature>
<name>A0A1Q3DCA1_CEPFO</name>
<dbReference type="Pfam" id="PF13966">
    <property type="entry name" value="zf-RVT"/>
    <property type="match status" value="1"/>
</dbReference>
<keyword evidence="3" id="KW-1185">Reference proteome</keyword>
<proteinExistence type="predicted"/>
<dbReference type="Proteomes" id="UP000187406">
    <property type="component" value="Unassembled WGS sequence"/>
</dbReference>
<evidence type="ECO:0000313" key="3">
    <source>
        <dbReference type="Proteomes" id="UP000187406"/>
    </source>
</evidence>
<dbReference type="InParanoid" id="A0A1Q3DCA1"/>
<dbReference type="InterPro" id="IPR026960">
    <property type="entry name" value="RVT-Znf"/>
</dbReference>
<evidence type="ECO:0000313" key="2">
    <source>
        <dbReference type="EMBL" id="GAV89943.1"/>
    </source>
</evidence>
<dbReference type="EMBL" id="BDDD01005849">
    <property type="protein sequence ID" value="GAV89943.1"/>
    <property type="molecule type" value="Genomic_DNA"/>
</dbReference>
<dbReference type="AlphaFoldDB" id="A0A1Q3DCA1"/>
<evidence type="ECO:0000259" key="1">
    <source>
        <dbReference type="Pfam" id="PF13966"/>
    </source>
</evidence>
<accession>A0A1Q3DCA1</accession>
<gene>
    <name evidence="2" type="ORF">CFOL_v3_33354</name>
</gene>
<dbReference type="OrthoDB" id="914227at2759"/>
<sequence>MGRSLWFPGFPLPLLSVKEALDIPPLLEVLLDFPQQEVAKSIKLIEGHDKLVFALAPSGICSSSLLYNEMRHKGNLCHWAKFLWNAFIPTRIAFFLWKAVFNAISVDTNIQQRGIPMASKCSCCSNPNTESLDHLLFQGEVGTNIWDYFSKALNLSTCWDMPSLFANWLGKINLSNQFGMVTTAIAALTLWNIWLSRNSARFAGSSMSWISIKNQVITGIHDLSVSFNPKS</sequence>
<organism evidence="2 3">
    <name type="scientific">Cephalotus follicularis</name>
    <name type="common">Albany pitcher plant</name>
    <dbReference type="NCBI Taxonomy" id="3775"/>
    <lineage>
        <taxon>Eukaryota</taxon>
        <taxon>Viridiplantae</taxon>
        <taxon>Streptophyta</taxon>
        <taxon>Embryophyta</taxon>
        <taxon>Tracheophyta</taxon>
        <taxon>Spermatophyta</taxon>
        <taxon>Magnoliopsida</taxon>
        <taxon>eudicotyledons</taxon>
        <taxon>Gunneridae</taxon>
        <taxon>Pentapetalae</taxon>
        <taxon>rosids</taxon>
        <taxon>fabids</taxon>
        <taxon>Oxalidales</taxon>
        <taxon>Cephalotaceae</taxon>
        <taxon>Cephalotus</taxon>
    </lineage>
</organism>
<reference evidence="3" key="1">
    <citation type="submission" date="2016-04" db="EMBL/GenBank/DDBJ databases">
        <title>Cephalotus genome sequencing.</title>
        <authorList>
            <person name="Fukushima K."/>
            <person name="Hasebe M."/>
            <person name="Fang X."/>
        </authorList>
    </citation>
    <scope>NUCLEOTIDE SEQUENCE [LARGE SCALE GENOMIC DNA]</scope>
    <source>
        <strain evidence="3">cv. St1</strain>
    </source>
</reference>
<protein>
    <submittedName>
        <fullName evidence="2">Zf-RVT domain-containing protein</fullName>
    </submittedName>
</protein>
<comment type="caution">
    <text evidence="2">The sequence shown here is derived from an EMBL/GenBank/DDBJ whole genome shotgun (WGS) entry which is preliminary data.</text>
</comment>